<dbReference type="EMBL" id="FNNZ01000061">
    <property type="protein sequence ID" value="SDX69818.1"/>
    <property type="molecule type" value="Genomic_DNA"/>
</dbReference>
<dbReference type="SUPFAM" id="SSF48452">
    <property type="entry name" value="TPR-like"/>
    <property type="match status" value="2"/>
</dbReference>
<dbReference type="PANTHER" id="PTHR44943:SF8">
    <property type="entry name" value="TPR REPEAT-CONTAINING PROTEIN MJ0263"/>
    <property type="match status" value="1"/>
</dbReference>
<keyword evidence="2" id="KW-0802">TPR repeat</keyword>
<protein>
    <submittedName>
        <fullName evidence="3">Tetratricopeptide repeat-containing protein</fullName>
    </submittedName>
</protein>
<dbReference type="SMART" id="SM00028">
    <property type="entry name" value="TPR"/>
    <property type="match status" value="6"/>
</dbReference>
<dbReference type="Gene3D" id="1.25.40.10">
    <property type="entry name" value="Tetratricopeptide repeat domain"/>
    <property type="match status" value="5"/>
</dbReference>
<evidence type="ECO:0000313" key="4">
    <source>
        <dbReference type="Proteomes" id="UP000198816"/>
    </source>
</evidence>
<sequence>MPIRPLSSVTDHDRALGLFTNRMAERRLFTCYVQADTPPERLLFFHGDGGNGKSLLLKLLKEQSCRRLYPADWRQLQALTDDREFAEGFESIAQAVPIPCVYHDFAERGSGEDDPRGDWSGPLMLRRRLGAHGIRLPLFDFAATLFLHKQGQLSRDRIKALFPAEEADFVATLIDLLTDPEIPFVGLAVKVIGLFNKHLARDVALWRAKLGQDQERLARLQRMDVAELRLCLPSILGEDLATEMQTDGAPLRLVLLFDTHESFWGTSRHNESTESYFQRDEWLRLFFAELYRPNHGIVVAVAGREPPRWPEAVRSPIPLDCIDTRLVGHLGRADAQEYLVRALAPDAGADSGEAASLREAIVRFTEVEPGQVHPLYLGLAVDLVLRARDSGERLGPDDFATRTDATRADMGRILITRLLRYCTLEIENAVKALAAARRFDRDIFFALGRSLHFDASRADFRILTGFSFVWRETLESGPERYRIHDLLCRIFAGIAPDEIREAHAALEVLYRERAQQSSALDAEAICEAIYHVNRQDWERGYQEWLQAMERSIESARYGLGEVLVGLRPVLHLETPFAEATAAMHAGELASALSRYPAADAAFRDAVVGYDRTLDLAPDDIAAHLSKGNTFQSLGALRAALSDHAGAQDAYEDAVAAYQEVLARAPDQVAARINKGNVHARLGRLRAAVSDHAGSLCAYQDAIAAYEEAPARAPDDIAVHLNKGNALQSLGELRVTLSDQAGAQTAYQEALSEYGEVLARAPDDIAAHLNKGIALQNLGELRVTLSDHAGAQSAYQDAIAACGEVLARAPDHVGAHINKGTALRRLGELHAALSNYDEALSAYQDAVAAFGGGLARAPDHVGARMNKGNVLRRLGELRLTLRDQAGAQCAYQDAIADFEEVLARAPDYIAAHFNKGAALNRIGELRLTLSDHAGAQAAYQDAIVAYREALVRAPDDVDARMSTGTVLACLGELRAALSDHTGAQLAYQGAIAAYGEALMRAPDHVGAHMNKGNALRGFGALRASLNDHAGAQLAYQDAIAAYGEALARAPQHVLALRNKARCLTLFALLKIEQGDEDSARGLLLETEALFQAALSLAPNDDITATNASYAQELLRNCRGTA</sequence>
<evidence type="ECO:0000256" key="1">
    <source>
        <dbReference type="ARBA" id="ARBA00022737"/>
    </source>
</evidence>
<keyword evidence="1" id="KW-0677">Repeat</keyword>
<organism evidence="3 4">
    <name type="scientific">Thiocapsa roseopersicina</name>
    <dbReference type="NCBI Taxonomy" id="1058"/>
    <lineage>
        <taxon>Bacteria</taxon>
        <taxon>Pseudomonadati</taxon>
        <taxon>Pseudomonadota</taxon>
        <taxon>Gammaproteobacteria</taxon>
        <taxon>Chromatiales</taxon>
        <taxon>Chromatiaceae</taxon>
        <taxon>Thiocapsa</taxon>
    </lineage>
</organism>
<dbReference type="RefSeq" id="WP_175534792.1">
    <property type="nucleotide sequence ID" value="NZ_FNNZ01000061.1"/>
</dbReference>
<proteinExistence type="predicted"/>
<dbReference type="STRING" id="1058.SAMN05421783_1611"/>
<dbReference type="InterPro" id="IPR051685">
    <property type="entry name" value="Ycf3/AcsC/BcsC/TPR_MFPF"/>
</dbReference>
<gene>
    <name evidence="3" type="ORF">SAMN05421783_1611</name>
</gene>
<name>A0A1H3DUM0_THIRO</name>
<dbReference type="Pfam" id="PF13432">
    <property type="entry name" value="TPR_16"/>
    <property type="match status" value="3"/>
</dbReference>
<dbReference type="Proteomes" id="UP000198816">
    <property type="component" value="Unassembled WGS sequence"/>
</dbReference>
<reference evidence="4" key="1">
    <citation type="submission" date="2016-10" db="EMBL/GenBank/DDBJ databases">
        <authorList>
            <person name="Varghese N."/>
            <person name="Submissions S."/>
        </authorList>
    </citation>
    <scope>NUCLEOTIDE SEQUENCE [LARGE SCALE GENOMIC DNA]</scope>
    <source>
        <strain evidence="4">DSM 217</strain>
    </source>
</reference>
<evidence type="ECO:0000313" key="3">
    <source>
        <dbReference type="EMBL" id="SDX69818.1"/>
    </source>
</evidence>
<dbReference type="AlphaFoldDB" id="A0A1H3DUM0"/>
<dbReference type="InterPro" id="IPR019734">
    <property type="entry name" value="TPR_rpt"/>
</dbReference>
<accession>A0A1H3DUM0</accession>
<keyword evidence="4" id="KW-1185">Reference proteome</keyword>
<evidence type="ECO:0000256" key="2">
    <source>
        <dbReference type="ARBA" id="ARBA00022803"/>
    </source>
</evidence>
<dbReference type="InterPro" id="IPR011990">
    <property type="entry name" value="TPR-like_helical_dom_sf"/>
</dbReference>
<dbReference type="PANTHER" id="PTHR44943">
    <property type="entry name" value="CELLULOSE SYNTHASE OPERON PROTEIN C"/>
    <property type="match status" value="1"/>
</dbReference>